<dbReference type="Proteomes" id="UP000002805">
    <property type="component" value="Chromosome"/>
</dbReference>
<organism evidence="2 3">
    <name type="scientific">Streptomyces pristinaespiralis (strain ATCC 25486 / DSM 40338 / CBS 914.69 / JCM 4507 / KCC S-0507 / NBRC 13074 / NRRL 2958 / 5647)</name>
    <dbReference type="NCBI Taxonomy" id="457429"/>
    <lineage>
        <taxon>Bacteria</taxon>
        <taxon>Bacillati</taxon>
        <taxon>Actinomycetota</taxon>
        <taxon>Actinomycetes</taxon>
        <taxon>Kitasatosporales</taxon>
        <taxon>Streptomycetaceae</taxon>
        <taxon>Streptomyces</taxon>
    </lineage>
</organism>
<accession>B5HI79</accession>
<evidence type="ECO:0000313" key="2">
    <source>
        <dbReference type="EMBL" id="EDY66540.2"/>
    </source>
</evidence>
<protein>
    <submittedName>
        <fullName evidence="2">Membrane protein</fullName>
    </submittedName>
</protein>
<evidence type="ECO:0000256" key="1">
    <source>
        <dbReference type="SAM" id="MobiDB-lite"/>
    </source>
</evidence>
<feature type="region of interest" description="Disordered" evidence="1">
    <location>
        <begin position="153"/>
        <end position="175"/>
    </location>
</feature>
<keyword evidence="3" id="KW-1185">Reference proteome</keyword>
<dbReference type="EMBL" id="CM000950">
    <property type="protein sequence ID" value="EDY66540.2"/>
    <property type="molecule type" value="Genomic_DNA"/>
</dbReference>
<dbReference type="AlphaFoldDB" id="B5HI79"/>
<name>B5HI79_STRE2</name>
<gene>
    <name evidence="2" type="ORF">SSDG_04902</name>
</gene>
<sequence length="175" mass="17381">MVAWRRLAIDQGDGSVLNLVRTSAVAAGLVAALALTGCGSGESDDAGKDKATASPTDAGGDSSGGGEGRPRDIEGTWTGLSDGKPVALSVQGSNAAIVADGHACTGEVQDTGKQMLALKCADGNTDRTMGSIESNDGTTLVISWDAGKKDTLKKSEAGALPDGLPTGMPTNVPAP</sequence>
<reference evidence="3" key="1">
    <citation type="submission" date="2008-02" db="EMBL/GenBank/DDBJ databases">
        <authorList>
            <consortium name="The Broad Institute Genome Sequencing Platform"/>
            <person name="Fischbach M."/>
            <person name="Ward D."/>
            <person name="Young S."/>
            <person name="Jaffe D."/>
            <person name="Gnerre S."/>
            <person name="Berlin A."/>
            <person name="Heiman D."/>
            <person name="Hepburn T."/>
            <person name="Sykes S."/>
            <person name="Alvarado L."/>
            <person name="Kodira C.D."/>
            <person name="Straight P."/>
            <person name="Clardy J."/>
            <person name="Hung D."/>
            <person name="Kolter R."/>
            <person name="Mekalanos J."/>
            <person name="Walker S."/>
            <person name="Walsh C.T."/>
            <person name="Lander E."/>
            <person name="Galagan J."/>
            <person name="Nusbaum C."/>
            <person name="Birren B."/>
        </authorList>
    </citation>
    <scope>NUCLEOTIDE SEQUENCE [LARGE SCALE GENOMIC DNA]</scope>
    <source>
        <strain evidence="3">ATCC 25486 / DSM 40338 / CBS 914.69 / JCM 4507 / NBRC 13074 / NRRL 2958 / 5647</strain>
    </source>
</reference>
<evidence type="ECO:0000313" key="3">
    <source>
        <dbReference type="Proteomes" id="UP000002805"/>
    </source>
</evidence>
<dbReference type="HOGENOM" id="CLU_099460_1_0_11"/>
<feature type="region of interest" description="Disordered" evidence="1">
    <location>
        <begin position="41"/>
        <end position="85"/>
    </location>
</feature>
<proteinExistence type="predicted"/>
<reference evidence="3" key="2">
    <citation type="submission" date="2009-10" db="EMBL/GenBank/DDBJ databases">
        <title>The genome sequence of Streptomyces pristinaespiralis strain ATCC 25486.</title>
        <authorList>
            <consortium name="The Broad Institute Genome Sequencing Platform"/>
            <consortium name="Broad Institute Microbial Sequencing Center"/>
            <person name="Fischbach M."/>
            <person name="Godfrey P."/>
            <person name="Ward D."/>
            <person name="Young S."/>
            <person name="Zeng Q."/>
            <person name="Koehrsen M."/>
            <person name="Alvarado L."/>
            <person name="Berlin A.M."/>
            <person name="Bochicchio J."/>
            <person name="Borenstein D."/>
            <person name="Chapman S.B."/>
            <person name="Chen Z."/>
            <person name="Engels R."/>
            <person name="Freedman E."/>
            <person name="Gellesch M."/>
            <person name="Goldberg J."/>
            <person name="Griggs A."/>
            <person name="Gujja S."/>
            <person name="Heilman E.R."/>
            <person name="Heiman D.I."/>
            <person name="Hepburn T.A."/>
            <person name="Howarth C."/>
            <person name="Jen D."/>
            <person name="Larson L."/>
            <person name="Lewis B."/>
            <person name="Mehta T."/>
            <person name="Park D."/>
            <person name="Pearson M."/>
            <person name="Richards J."/>
            <person name="Roberts A."/>
            <person name="Saif S."/>
            <person name="Shea T.D."/>
            <person name="Shenoy N."/>
            <person name="Sisk P."/>
            <person name="Stolte C."/>
            <person name="Sykes S.N."/>
            <person name="Thomson T."/>
            <person name="Walk T."/>
            <person name="White J."/>
            <person name="Yandava C."/>
            <person name="Straight P."/>
            <person name="Clardy J."/>
            <person name="Hung D."/>
            <person name="Kolter R."/>
            <person name="Mekalanos J."/>
            <person name="Walker S."/>
            <person name="Walsh C.T."/>
            <person name="Wieland-Brown L.C."/>
            <person name="Haas B."/>
            <person name="Nusbaum C."/>
            <person name="Birren B."/>
        </authorList>
    </citation>
    <scope>NUCLEOTIDE SEQUENCE [LARGE SCALE GENOMIC DNA]</scope>
    <source>
        <strain evidence="3">ATCC 25486 / DSM 40338 / CBS 914.69 / JCM 4507 / NBRC 13074 / NRRL 2958 / 5647</strain>
    </source>
</reference>
<dbReference type="eggNOG" id="ENOG5031M3X">
    <property type="taxonomic scope" value="Bacteria"/>
</dbReference>